<dbReference type="SUPFAM" id="SSF55729">
    <property type="entry name" value="Acyl-CoA N-acyltransferases (Nat)"/>
    <property type="match status" value="1"/>
</dbReference>
<proteinExistence type="predicted"/>
<protein>
    <submittedName>
        <fullName evidence="2">GNAT family N-acetyltransferase</fullName>
    </submittedName>
</protein>
<comment type="caution">
    <text evidence="2">The sequence shown here is derived from an EMBL/GenBank/DDBJ whole genome shotgun (WGS) entry which is preliminary data.</text>
</comment>
<dbReference type="InterPro" id="IPR016181">
    <property type="entry name" value="Acyl_CoA_acyltransferase"/>
</dbReference>
<dbReference type="InterPro" id="IPR000182">
    <property type="entry name" value="GNAT_dom"/>
</dbReference>
<dbReference type="PROSITE" id="PS51186">
    <property type="entry name" value="GNAT"/>
    <property type="match status" value="1"/>
</dbReference>
<evidence type="ECO:0000313" key="3">
    <source>
        <dbReference type="Proteomes" id="UP001448614"/>
    </source>
</evidence>
<reference evidence="2 3" key="1">
    <citation type="journal article" date="2024" name="Appl. Microbiol. Biotechnol.">
        <title>Biosynthetic gene clusters with biotechnological applications in novel Antarctic isolates from Actinomycetota.</title>
        <authorList>
            <person name="Bruna P."/>
            <person name="Nunez-Montero K."/>
            <person name="Contreras M.J."/>
            <person name="Leal K."/>
            <person name="Garcia M."/>
            <person name="Abanto M."/>
            <person name="Barrientos L."/>
        </authorList>
    </citation>
    <scope>NUCLEOTIDE SEQUENCE [LARGE SCALE GENOMIC DNA]</scope>
    <source>
        <strain evidence="2 3">Se16.17</strain>
    </source>
</reference>
<keyword evidence="3" id="KW-1185">Reference proteome</keyword>
<organism evidence="2 3">
    <name type="scientific">Paenarthrobacter nicotinovorans</name>
    <name type="common">Arthrobacter nicotinovorans</name>
    <dbReference type="NCBI Taxonomy" id="29320"/>
    <lineage>
        <taxon>Bacteria</taxon>
        <taxon>Bacillati</taxon>
        <taxon>Actinomycetota</taxon>
        <taxon>Actinomycetes</taxon>
        <taxon>Micrococcales</taxon>
        <taxon>Micrococcaceae</taxon>
        <taxon>Paenarthrobacter</taxon>
    </lineage>
</organism>
<dbReference type="EMBL" id="JBBMFV010000004">
    <property type="protein sequence ID" value="MEO3940809.1"/>
    <property type="molecule type" value="Genomic_DNA"/>
</dbReference>
<sequence length="141" mass="15369">MFFTADVGMEEMDRNTQSLPSWTFRSGNAEDHPGYADLWMQAIAFRDGTCPDPDVKRKALTLLAVNPSIQARGVGRALPANITRGLITEGFTSASLRVVSDNLPARKLYEAAGWKAAGHGVFEDSGRPCIHYQLSLTDNGL</sequence>
<name>A0ABV0GQM6_PAENI</name>
<dbReference type="Gene3D" id="3.40.630.30">
    <property type="match status" value="1"/>
</dbReference>
<dbReference type="Pfam" id="PF08445">
    <property type="entry name" value="FR47"/>
    <property type="match status" value="1"/>
</dbReference>
<feature type="domain" description="N-acetyltransferase" evidence="1">
    <location>
        <begin position="1"/>
        <end position="139"/>
    </location>
</feature>
<dbReference type="RefSeq" id="WP_347782214.1">
    <property type="nucleotide sequence ID" value="NZ_JBBMFV010000004.1"/>
</dbReference>
<accession>A0ABV0GQM6</accession>
<dbReference type="Proteomes" id="UP001448614">
    <property type="component" value="Unassembled WGS sequence"/>
</dbReference>
<gene>
    <name evidence="2" type="ORF">V3C41_06980</name>
</gene>
<dbReference type="InterPro" id="IPR013653">
    <property type="entry name" value="GCN5-like_dom"/>
</dbReference>
<evidence type="ECO:0000313" key="2">
    <source>
        <dbReference type="EMBL" id="MEO3940809.1"/>
    </source>
</evidence>
<evidence type="ECO:0000259" key="1">
    <source>
        <dbReference type="PROSITE" id="PS51186"/>
    </source>
</evidence>